<dbReference type="STRING" id="838561.P344_02370"/>
<protein>
    <submittedName>
        <fullName evidence="2">Uncharacterized protein</fullName>
    </submittedName>
</protein>
<keyword evidence="1" id="KW-0472">Membrane</keyword>
<evidence type="ECO:0000313" key="2">
    <source>
        <dbReference type="EMBL" id="AHI57821.1"/>
    </source>
</evidence>
<keyword evidence="1" id="KW-1133">Transmembrane helix</keyword>
<dbReference type="Proteomes" id="UP000019260">
    <property type="component" value="Chromosome"/>
</dbReference>
<dbReference type="KEGG" id="smir:SMM_0397"/>
<dbReference type="AlphaFoldDB" id="W0GKP6"/>
<name>W0GKP6_9MOLU</name>
<gene>
    <name evidence="2" type="ORF">P344_02370</name>
</gene>
<organism evidence="2 3">
    <name type="scientific">Spiroplasma mirum ATCC 29335</name>
    <dbReference type="NCBI Taxonomy" id="838561"/>
    <lineage>
        <taxon>Bacteria</taxon>
        <taxon>Bacillati</taxon>
        <taxon>Mycoplasmatota</taxon>
        <taxon>Mollicutes</taxon>
        <taxon>Entomoplasmatales</taxon>
        <taxon>Spiroplasmataceae</taxon>
        <taxon>Spiroplasma</taxon>
    </lineage>
</organism>
<feature type="transmembrane region" description="Helical" evidence="1">
    <location>
        <begin position="12"/>
        <end position="33"/>
    </location>
</feature>
<evidence type="ECO:0000313" key="3">
    <source>
        <dbReference type="Proteomes" id="UP000019260"/>
    </source>
</evidence>
<sequence>MNKTNKKNWIMWLIAALASIIFSASVILNITYLPKYFALKNRVDNTLKIKINAYDATKSNREILFSSNYESTMLTLGDLMQNYRDSFSVIASGSLGHWLEGINTNKGWIKKTPHDSEYWTITSPTNSKCKGNTDPKSNIPDICEVGIDDLFLKNNDVFNLMLVIQ</sequence>
<dbReference type="OrthoDB" id="9881292at2"/>
<dbReference type="KEGG" id="smia:P344_02370"/>
<dbReference type="RefSeq" id="WP_025317202.1">
    <property type="nucleotide sequence ID" value="NZ_CP002082.1"/>
</dbReference>
<dbReference type="HOGENOM" id="CLU_1609756_0_0_14"/>
<evidence type="ECO:0000256" key="1">
    <source>
        <dbReference type="SAM" id="Phobius"/>
    </source>
</evidence>
<dbReference type="EMBL" id="CP006720">
    <property type="protein sequence ID" value="AHI57821.1"/>
    <property type="molecule type" value="Genomic_DNA"/>
</dbReference>
<keyword evidence="3" id="KW-1185">Reference proteome</keyword>
<accession>W0GKP6</accession>
<keyword evidence="1" id="KW-0812">Transmembrane</keyword>
<reference evidence="2 3" key="1">
    <citation type="submission" date="2013-09" db="EMBL/GenBank/DDBJ databases">
        <title>Complete genome sequence of Spiroplasma mirum suckling mouse cataract agent.</title>
        <authorList>
            <person name="Landry C.A."/>
            <person name="Bastian F.O."/>
            <person name="Thune R.L."/>
        </authorList>
    </citation>
    <scope>NUCLEOTIDE SEQUENCE [LARGE SCALE GENOMIC DNA]</scope>
    <source>
        <strain evidence="2 3">SMCA</strain>
    </source>
</reference>
<proteinExistence type="predicted"/>
<dbReference type="PATRIC" id="fig|838561.3.peg.455"/>